<dbReference type="GO" id="GO:0043190">
    <property type="term" value="C:ATP-binding cassette (ABC) transporter complex"/>
    <property type="evidence" value="ECO:0007669"/>
    <property type="project" value="InterPro"/>
</dbReference>
<accession>A0A1G7E3K7</accession>
<gene>
    <name evidence="14" type="ORF">SAMN05421538_10872</name>
</gene>
<comment type="function">
    <text evidence="1">Involved in the high-affinity zinc uptake transport system.</text>
</comment>
<evidence type="ECO:0000256" key="9">
    <source>
        <dbReference type="ARBA" id="ARBA00022989"/>
    </source>
</evidence>
<name>A0A1G7E3K7_9RHOB</name>
<keyword evidence="10" id="KW-0406">Ion transport</keyword>
<dbReference type="OrthoDB" id="9783937at2"/>
<keyword evidence="4 13" id="KW-0813">Transport</keyword>
<keyword evidence="8" id="KW-0864">Zinc transport</keyword>
<evidence type="ECO:0000256" key="2">
    <source>
        <dbReference type="ARBA" id="ARBA00004651"/>
    </source>
</evidence>
<dbReference type="PANTHER" id="PTHR30477">
    <property type="entry name" value="ABC-TRANSPORTER METAL-BINDING PROTEIN"/>
    <property type="match status" value="1"/>
</dbReference>
<dbReference type="RefSeq" id="WP_090524537.1">
    <property type="nucleotide sequence ID" value="NZ_FNAH01000008.1"/>
</dbReference>
<dbReference type="GO" id="GO:0006829">
    <property type="term" value="P:zinc ion transport"/>
    <property type="evidence" value="ECO:0007669"/>
    <property type="project" value="UniProtKB-KW"/>
</dbReference>
<dbReference type="GO" id="GO:0055085">
    <property type="term" value="P:transmembrane transport"/>
    <property type="evidence" value="ECO:0007669"/>
    <property type="project" value="InterPro"/>
</dbReference>
<dbReference type="SUPFAM" id="SSF81345">
    <property type="entry name" value="ABC transporter involved in vitamin B12 uptake, BtuC"/>
    <property type="match status" value="1"/>
</dbReference>
<dbReference type="Proteomes" id="UP000199344">
    <property type="component" value="Unassembled WGS sequence"/>
</dbReference>
<keyword evidence="5" id="KW-1003">Cell membrane</keyword>
<keyword evidence="15" id="KW-1185">Reference proteome</keyword>
<dbReference type="GO" id="GO:0010043">
    <property type="term" value="P:response to zinc ion"/>
    <property type="evidence" value="ECO:0007669"/>
    <property type="project" value="TreeGrafter"/>
</dbReference>
<evidence type="ECO:0000256" key="13">
    <source>
        <dbReference type="RuleBase" id="RU003943"/>
    </source>
</evidence>
<reference evidence="14 15" key="1">
    <citation type="submission" date="2016-10" db="EMBL/GenBank/DDBJ databases">
        <authorList>
            <person name="de Groot N.N."/>
        </authorList>
    </citation>
    <scope>NUCLEOTIDE SEQUENCE [LARGE SCALE GENOMIC DNA]</scope>
    <source>
        <strain evidence="14 15">DSM 22220</strain>
    </source>
</reference>
<dbReference type="STRING" id="591205.SAMN05421538_10872"/>
<sequence length="260" mass="26523">MFDDFLIRAAIAGLGVVLAAGPLGCFVVWRRMAYFGDATAHAAILGVALSLALGAPVYLGTIGVAVVMGWLVAHLAGRGEAVDTALGVLAHGALAFGLVAASLIPGLRNDLNAWLFGDILMVQHADLLWVWGGATLVLGLLIWRWQALVTATVNEELAMASGIAPGRERLILTLAMAVTVAVAIRVVGALLVSALLVIPAASARGFARSPEHMAVMATLIGAVSVAAGLGASLSADLPAGPAIIASAALIFLLALPFRRS</sequence>
<evidence type="ECO:0000256" key="1">
    <source>
        <dbReference type="ARBA" id="ARBA00002313"/>
    </source>
</evidence>
<evidence type="ECO:0000256" key="5">
    <source>
        <dbReference type="ARBA" id="ARBA00022475"/>
    </source>
</evidence>
<evidence type="ECO:0000256" key="8">
    <source>
        <dbReference type="ARBA" id="ARBA00022906"/>
    </source>
</evidence>
<proteinExistence type="inferred from homology"/>
<protein>
    <recommendedName>
        <fullName evidence="12">High-affinity zinc uptake system membrane protein ZnuB</fullName>
    </recommendedName>
</protein>
<keyword evidence="6 13" id="KW-0812">Transmembrane</keyword>
<keyword evidence="9" id="KW-1133">Transmembrane helix</keyword>
<evidence type="ECO:0000256" key="10">
    <source>
        <dbReference type="ARBA" id="ARBA00023065"/>
    </source>
</evidence>
<evidence type="ECO:0000256" key="11">
    <source>
        <dbReference type="ARBA" id="ARBA00023136"/>
    </source>
</evidence>
<dbReference type="PANTHER" id="PTHR30477:SF23">
    <property type="entry name" value="HIGH-AFFINITY ZINC UPTAKE SYSTEM MEMBRANE PROTEIN ZNUB"/>
    <property type="match status" value="1"/>
</dbReference>
<dbReference type="AlphaFoldDB" id="A0A1G7E3K7"/>
<dbReference type="CDD" id="cd06550">
    <property type="entry name" value="TM_ABC_iron-siderophores_like"/>
    <property type="match status" value="1"/>
</dbReference>
<keyword evidence="11" id="KW-0472">Membrane</keyword>
<evidence type="ECO:0000256" key="7">
    <source>
        <dbReference type="ARBA" id="ARBA00022833"/>
    </source>
</evidence>
<keyword evidence="7" id="KW-0862">Zinc</keyword>
<evidence type="ECO:0000313" key="15">
    <source>
        <dbReference type="Proteomes" id="UP000199344"/>
    </source>
</evidence>
<evidence type="ECO:0000256" key="4">
    <source>
        <dbReference type="ARBA" id="ARBA00022448"/>
    </source>
</evidence>
<dbReference type="InterPro" id="IPR001626">
    <property type="entry name" value="ABC_TroCD"/>
</dbReference>
<comment type="subcellular location">
    <subcellularLocation>
        <location evidence="2 13">Cell membrane</location>
        <topology evidence="2 13">Multi-pass membrane protein</topology>
    </subcellularLocation>
</comment>
<dbReference type="Pfam" id="PF00950">
    <property type="entry name" value="ABC-3"/>
    <property type="match status" value="1"/>
</dbReference>
<dbReference type="Gene3D" id="1.10.3470.10">
    <property type="entry name" value="ABC transporter involved in vitamin B12 uptake, BtuC"/>
    <property type="match status" value="1"/>
</dbReference>
<dbReference type="EMBL" id="FNAH01000008">
    <property type="protein sequence ID" value="SDE58242.1"/>
    <property type="molecule type" value="Genomic_DNA"/>
</dbReference>
<dbReference type="InterPro" id="IPR037294">
    <property type="entry name" value="ABC_BtuC-like"/>
</dbReference>
<evidence type="ECO:0000256" key="3">
    <source>
        <dbReference type="ARBA" id="ARBA00008034"/>
    </source>
</evidence>
<evidence type="ECO:0000313" key="14">
    <source>
        <dbReference type="EMBL" id="SDE58242.1"/>
    </source>
</evidence>
<evidence type="ECO:0000256" key="12">
    <source>
        <dbReference type="ARBA" id="ARBA00040080"/>
    </source>
</evidence>
<comment type="similarity">
    <text evidence="3 13">Belongs to the ABC-3 integral membrane protein family.</text>
</comment>
<organism evidence="14 15">
    <name type="scientific">Paracoccus isoporae</name>
    <dbReference type="NCBI Taxonomy" id="591205"/>
    <lineage>
        <taxon>Bacteria</taxon>
        <taxon>Pseudomonadati</taxon>
        <taxon>Pseudomonadota</taxon>
        <taxon>Alphaproteobacteria</taxon>
        <taxon>Rhodobacterales</taxon>
        <taxon>Paracoccaceae</taxon>
        <taxon>Paracoccus</taxon>
    </lineage>
</organism>
<evidence type="ECO:0000256" key="6">
    <source>
        <dbReference type="ARBA" id="ARBA00022692"/>
    </source>
</evidence>